<dbReference type="Gene3D" id="1.25.10.10">
    <property type="entry name" value="Leucine-rich Repeat Variant"/>
    <property type="match status" value="1"/>
</dbReference>
<keyword evidence="5" id="KW-0690">Ribosome biogenesis</keyword>
<evidence type="ECO:0000256" key="3">
    <source>
        <dbReference type="ARBA" id="ARBA00006427"/>
    </source>
</evidence>
<evidence type="ECO:0000256" key="1">
    <source>
        <dbReference type="ARBA" id="ARBA00002355"/>
    </source>
</evidence>
<reference evidence="8" key="1">
    <citation type="journal article" date="2020" name="Stud. Mycol.">
        <title>101 Dothideomycetes genomes: a test case for predicting lifestyles and emergence of pathogens.</title>
        <authorList>
            <person name="Haridas S."/>
            <person name="Albert R."/>
            <person name="Binder M."/>
            <person name="Bloem J."/>
            <person name="Labutti K."/>
            <person name="Salamov A."/>
            <person name="Andreopoulos B."/>
            <person name="Baker S."/>
            <person name="Barry K."/>
            <person name="Bills G."/>
            <person name="Bluhm B."/>
            <person name="Cannon C."/>
            <person name="Castanera R."/>
            <person name="Culley D."/>
            <person name="Daum C."/>
            <person name="Ezra D."/>
            <person name="Gonzalez J."/>
            <person name="Henrissat B."/>
            <person name="Kuo A."/>
            <person name="Liang C."/>
            <person name="Lipzen A."/>
            <person name="Lutzoni F."/>
            <person name="Magnuson J."/>
            <person name="Mondo S."/>
            <person name="Nolan M."/>
            <person name="Ohm R."/>
            <person name="Pangilinan J."/>
            <person name="Park H.-J."/>
            <person name="Ramirez L."/>
            <person name="Alfaro M."/>
            <person name="Sun H."/>
            <person name="Tritt A."/>
            <person name="Yoshinaga Y."/>
            <person name="Zwiers L.-H."/>
            <person name="Turgeon B."/>
            <person name="Goodwin S."/>
            <person name="Spatafora J."/>
            <person name="Crous P."/>
            <person name="Grigoriev I."/>
        </authorList>
    </citation>
    <scope>NUCLEOTIDE SEQUENCE</scope>
    <source>
        <strain evidence="8">CBS 121167</strain>
    </source>
</reference>
<comment type="function">
    <text evidence="1 5">Component of the RIX1 complex required for processing of ITS2 sequences from 35S pre-rRNA.</text>
</comment>
<comment type="subcellular location">
    <subcellularLocation>
        <location evidence="2 5">Nucleus</location>
    </subcellularLocation>
</comment>
<evidence type="ECO:0000256" key="2">
    <source>
        <dbReference type="ARBA" id="ARBA00004123"/>
    </source>
</evidence>
<dbReference type="PANTHER" id="PTHR16056">
    <property type="entry name" value="REGULATOR OF MICROTUBULE DYNAMICS PROTEIN"/>
    <property type="match status" value="1"/>
</dbReference>
<dbReference type="AlphaFoldDB" id="A0A6A6BHP2"/>
<evidence type="ECO:0000313" key="9">
    <source>
        <dbReference type="Proteomes" id="UP000799438"/>
    </source>
</evidence>
<keyword evidence="5" id="KW-0698">rRNA processing</keyword>
<protein>
    <recommendedName>
        <fullName evidence="5">Pre-rRNA-processing protein</fullName>
    </recommendedName>
</protein>
<dbReference type="GO" id="GO:0006364">
    <property type="term" value="P:rRNA processing"/>
    <property type="evidence" value="ECO:0007669"/>
    <property type="project" value="UniProtKB-UniRule"/>
</dbReference>
<dbReference type="InterPro" id="IPR024679">
    <property type="entry name" value="Ipi1_N"/>
</dbReference>
<dbReference type="GeneID" id="54296362"/>
<keyword evidence="4 5" id="KW-0539">Nucleus</keyword>
<keyword evidence="9" id="KW-1185">Reference proteome</keyword>
<accession>A0A6A6BHP2</accession>
<feature type="region of interest" description="Disordered" evidence="6">
    <location>
        <begin position="1"/>
        <end position="31"/>
    </location>
</feature>
<comment type="subunit">
    <text evidence="5">Component of the RIX1 complex.</text>
</comment>
<name>A0A6A6BHP2_9PEZI</name>
<proteinExistence type="inferred from homology"/>
<dbReference type="SUPFAM" id="SSF48371">
    <property type="entry name" value="ARM repeat"/>
    <property type="match status" value="1"/>
</dbReference>
<evidence type="ECO:0000259" key="7">
    <source>
        <dbReference type="Pfam" id="PF12333"/>
    </source>
</evidence>
<dbReference type="InterPro" id="IPR016024">
    <property type="entry name" value="ARM-type_fold"/>
</dbReference>
<dbReference type="InterPro" id="IPR011989">
    <property type="entry name" value="ARM-like"/>
</dbReference>
<feature type="compositionally biased region" description="Basic residues" evidence="6">
    <location>
        <begin position="1"/>
        <end position="10"/>
    </location>
</feature>
<sequence>MGSSSKKKKEKQKDFQKPKLKVGKTRPKADNFTDTSFKARSIVVTQQSLQTAAPSVASQFNHQLSLLTHKSDTQRRESLAYLTGAINTARAQNAPLPQPVSIIIPRTLALIYDSSKAVREQLLKLFHALPPADVLPHVEELLRRTRAGLTSMALDIRINSLEVLDWLLQIHPDETVSCAGGWIHTLKCFMSLLGWKDAWATTAQERWSTASMSGNSSGHGANADKSKKLRIHQMKTLAAFLKAGLVLDEEAVAAAKAEQAAAARRWFPLHQTRFHMVGGQGPNGFAHLNLFGAPRDEDADMYRDRQGRQRAFERLIQPATEAGLPGAKKEGGTLGRAAAEVEKVILDGMDDYFASSGPAQLASELGA</sequence>
<dbReference type="GO" id="GO:0120330">
    <property type="term" value="C:rixosome complex"/>
    <property type="evidence" value="ECO:0007669"/>
    <property type="project" value="UniProtKB-UniRule"/>
</dbReference>
<dbReference type="Proteomes" id="UP000799438">
    <property type="component" value="Unassembled WGS sequence"/>
</dbReference>
<organism evidence="8 9">
    <name type="scientific">Aplosporella prunicola CBS 121167</name>
    <dbReference type="NCBI Taxonomy" id="1176127"/>
    <lineage>
        <taxon>Eukaryota</taxon>
        <taxon>Fungi</taxon>
        <taxon>Dikarya</taxon>
        <taxon>Ascomycota</taxon>
        <taxon>Pezizomycotina</taxon>
        <taxon>Dothideomycetes</taxon>
        <taxon>Dothideomycetes incertae sedis</taxon>
        <taxon>Botryosphaeriales</taxon>
        <taxon>Aplosporellaceae</taxon>
        <taxon>Aplosporella</taxon>
    </lineage>
</organism>
<comment type="similarity">
    <text evidence="3 5">Belongs to the IPI1/TEX10 family.</text>
</comment>
<gene>
    <name evidence="8" type="ORF">K452DRAFT_267933</name>
</gene>
<dbReference type="EMBL" id="ML995481">
    <property type="protein sequence ID" value="KAF2143662.1"/>
    <property type="molecule type" value="Genomic_DNA"/>
</dbReference>
<dbReference type="Pfam" id="PF12333">
    <property type="entry name" value="Ipi1_N"/>
    <property type="match status" value="1"/>
</dbReference>
<evidence type="ECO:0000256" key="4">
    <source>
        <dbReference type="ARBA" id="ARBA00023242"/>
    </source>
</evidence>
<evidence type="ECO:0000256" key="6">
    <source>
        <dbReference type="SAM" id="MobiDB-lite"/>
    </source>
</evidence>
<dbReference type="RefSeq" id="XP_033399374.1">
    <property type="nucleotide sequence ID" value="XM_033538866.1"/>
</dbReference>
<evidence type="ECO:0000256" key="5">
    <source>
        <dbReference type="RuleBase" id="RU368021"/>
    </source>
</evidence>
<dbReference type="PANTHER" id="PTHR16056:SF2">
    <property type="entry name" value="TESTIS-EXPRESSED PROTEIN 10"/>
    <property type="match status" value="1"/>
</dbReference>
<dbReference type="GO" id="GO:0005634">
    <property type="term" value="C:nucleus"/>
    <property type="evidence" value="ECO:0007669"/>
    <property type="project" value="UniProtKB-SubCell"/>
</dbReference>
<dbReference type="OrthoDB" id="361362at2759"/>
<feature type="domain" description="Pre-rRNA-processing protein Ipi1 N-terminal" evidence="7">
    <location>
        <begin position="133"/>
        <end position="241"/>
    </location>
</feature>
<evidence type="ECO:0000313" key="8">
    <source>
        <dbReference type="EMBL" id="KAF2143662.1"/>
    </source>
</evidence>